<organism evidence="8 9">
    <name type="scientific">Cinchona calisaya</name>
    <dbReference type="NCBI Taxonomy" id="153742"/>
    <lineage>
        <taxon>Eukaryota</taxon>
        <taxon>Viridiplantae</taxon>
        <taxon>Streptophyta</taxon>
        <taxon>Embryophyta</taxon>
        <taxon>Tracheophyta</taxon>
        <taxon>Spermatophyta</taxon>
        <taxon>Magnoliopsida</taxon>
        <taxon>eudicotyledons</taxon>
        <taxon>Gunneridae</taxon>
        <taxon>Pentapetalae</taxon>
        <taxon>asterids</taxon>
        <taxon>lamiids</taxon>
        <taxon>Gentianales</taxon>
        <taxon>Rubiaceae</taxon>
        <taxon>Cinchonoideae</taxon>
        <taxon>Cinchoneae</taxon>
        <taxon>Cinchona</taxon>
    </lineage>
</organism>
<evidence type="ECO:0000256" key="3">
    <source>
        <dbReference type="ARBA" id="ARBA00023125"/>
    </source>
</evidence>
<evidence type="ECO:0000256" key="5">
    <source>
        <dbReference type="ARBA" id="ARBA00023242"/>
    </source>
</evidence>
<dbReference type="GO" id="GO:0005634">
    <property type="term" value="C:nucleus"/>
    <property type="evidence" value="ECO:0007669"/>
    <property type="project" value="UniProtKB-SubCell"/>
</dbReference>
<dbReference type="GO" id="GO:0046982">
    <property type="term" value="F:protein heterodimerization activity"/>
    <property type="evidence" value="ECO:0007669"/>
    <property type="project" value="UniProtKB-ARBA"/>
</dbReference>
<evidence type="ECO:0000313" key="9">
    <source>
        <dbReference type="Proteomes" id="UP001630127"/>
    </source>
</evidence>
<dbReference type="InterPro" id="IPR046347">
    <property type="entry name" value="bZIP_sf"/>
</dbReference>
<feature type="region of interest" description="Disordered" evidence="6">
    <location>
        <begin position="1"/>
        <end position="54"/>
    </location>
</feature>
<dbReference type="Gene3D" id="1.20.5.170">
    <property type="match status" value="1"/>
</dbReference>
<keyword evidence="9" id="KW-1185">Reference proteome</keyword>
<evidence type="ECO:0000256" key="2">
    <source>
        <dbReference type="ARBA" id="ARBA00023015"/>
    </source>
</evidence>
<dbReference type="SMART" id="SM00338">
    <property type="entry name" value="BRLZ"/>
    <property type="match status" value="1"/>
</dbReference>
<sequence>MAFSSGSGTSSGSSGLQNSGSSEEDLQQLMDQRKRKRMISNRESARRSRMRKQKHLDELMVQVTELRKENSQIIATMNVTTQQYLNVEAENSVLKAQVAELSHRLQSLNEIIHFLNANIISGGCLGTEGEPFGFAEFGDHGFLNNSWNNHLYLSHQQQPPLLASANMLRY</sequence>
<dbReference type="FunFam" id="1.20.5.170:FF:000020">
    <property type="entry name" value="BZIP transcription factor"/>
    <property type="match status" value="1"/>
</dbReference>
<comment type="subcellular location">
    <subcellularLocation>
        <location evidence="1">Nucleus</location>
    </subcellularLocation>
</comment>
<protein>
    <recommendedName>
        <fullName evidence="7">BZIP domain-containing protein</fullName>
    </recommendedName>
</protein>
<dbReference type="PANTHER" id="PTHR45764">
    <property type="entry name" value="BZIP TRANSCRIPTION FACTOR 44"/>
    <property type="match status" value="1"/>
</dbReference>
<comment type="caution">
    <text evidence="8">The sequence shown here is derived from an EMBL/GenBank/DDBJ whole genome shotgun (WGS) entry which is preliminary data.</text>
</comment>
<feature type="compositionally biased region" description="Low complexity" evidence="6">
    <location>
        <begin position="1"/>
        <end position="21"/>
    </location>
</feature>
<keyword evidence="3" id="KW-0238">DNA-binding</keyword>
<keyword evidence="2" id="KW-0805">Transcription regulation</keyword>
<dbReference type="InterPro" id="IPR004827">
    <property type="entry name" value="bZIP"/>
</dbReference>
<dbReference type="SUPFAM" id="SSF57959">
    <property type="entry name" value="Leucine zipper domain"/>
    <property type="match status" value="1"/>
</dbReference>
<accession>A0ABD2Z9Z9</accession>
<name>A0ABD2Z9Z9_9GENT</name>
<evidence type="ECO:0000256" key="1">
    <source>
        <dbReference type="ARBA" id="ARBA00004123"/>
    </source>
</evidence>
<evidence type="ECO:0000259" key="7">
    <source>
        <dbReference type="PROSITE" id="PS50217"/>
    </source>
</evidence>
<dbReference type="InterPro" id="IPR045314">
    <property type="entry name" value="bZIP_plant_GBF1"/>
</dbReference>
<keyword evidence="5" id="KW-0539">Nucleus</keyword>
<dbReference type="Proteomes" id="UP001630127">
    <property type="component" value="Unassembled WGS sequence"/>
</dbReference>
<evidence type="ECO:0000256" key="4">
    <source>
        <dbReference type="ARBA" id="ARBA00023163"/>
    </source>
</evidence>
<dbReference type="EMBL" id="JBJUIK010000010">
    <property type="protein sequence ID" value="KAL3515140.1"/>
    <property type="molecule type" value="Genomic_DNA"/>
</dbReference>
<dbReference type="PROSITE" id="PS50217">
    <property type="entry name" value="BZIP"/>
    <property type="match status" value="1"/>
</dbReference>
<dbReference type="PROSITE" id="PS00036">
    <property type="entry name" value="BZIP_BASIC"/>
    <property type="match status" value="1"/>
</dbReference>
<proteinExistence type="predicted"/>
<dbReference type="Pfam" id="PF00170">
    <property type="entry name" value="bZIP_1"/>
    <property type="match status" value="1"/>
</dbReference>
<dbReference type="GO" id="GO:0003677">
    <property type="term" value="F:DNA binding"/>
    <property type="evidence" value="ECO:0007669"/>
    <property type="project" value="UniProtKB-KW"/>
</dbReference>
<dbReference type="AlphaFoldDB" id="A0ABD2Z9Z9"/>
<feature type="domain" description="BZIP" evidence="7">
    <location>
        <begin position="31"/>
        <end position="94"/>
    </location>
</feature>
<evidence type="ECO:0000256" key="6">
    <source>
        <dbReference type="SAM" id="MobiDB-lite"/>
    </source>
</evidence>
<dbReference type="PANTHER" id="PTHR45764:SF76">
    <property type="entry name" value="OS02G0132500 PROTEIN"/>
    <property type="match status" value="1"/>
</dbReference>
<gene>
    <name evidence="8" type="ORF">ACH5RR_022042</name>
</gene>
<dbReference type="CDD" id="cd14702">
    <property type="entry name" value="bZIP_plant_GBF1"/>
    <property type="match status" value="1"/>
</dbReference>
<keyword evidence="4" id="KW-0804">Transcription</keyword>
<reference evidence="8 9" key="1">
    <citation type="submission" date="2024-11" db="EMBL/GenBank/DDBJ databases">
        <title>A near-complete genome assembly of Cinchona calisaya.</title>
        <authorList>
            <person name="Lian D.C."/>
            <person name="Zhao X.W."/>
            <person name="Wei L."/>
        </authorList>
    </citation>
    <scope>NUCLEOTIDE SEQUENCE [LARGE SCALE GENOMIC DNA]</scope>
    <source>
        <tissue evidence="8">Nenye</tissue>
    </source>
</reference>
<evidence type="ECO:0000313" key="8">
    <source>
        <dbReference type="EMBL" id="KAL3515140.1"/>
    </source>
</evidence>